<proteinExistence type="predicted"/>
<protein>
    <submittedName>
        <fullName evidence="1">Uncharacterized protein</fullName>
    </submittedName>
</protein>
<name>A0A1U7NN41_9FIRM</name>
<keyword evidence="2" id="KW-1185">Reference proteome</keyword>
<comment type="caution">
    <text evidence="1">The sequence shown here is derived from an EMBL/GenBank/DDBJ whole genome shotgun (WGS) entry which is preliminary data.</text>
</comment>
<reference evidence="1 2" key="1">
    <citation type="submission" date="2016-11" db="EMBL/GenBank/DDBJ databases">
        <title>Description of two novel members of the family Erysipelotrichaceae: Ileibacterium lipovorans gen. nov., sp. nov. and Dubosiella newyorkensis, gen. nov., sp. nov.</title>
        <authorList>
            <person name="Cox L.M."/>
            <person name="Sohn J."/>
            <person name="Tyrrell K.L."/>
            <person name="Citron D.M."/>
            <person name="Lawson P.A."/>
            <person name="Patel N.B."/>
            <person name="Iizumi T."/>
            <person name="Perez-Perez G.I."/>
            <person name="Goldstein E.J."/>
            <person name="Blaser M.J."/>
        </authorList>
    </citation>
    <scope>NUCLEOTIDE SEQUENCE [LARGE SCALE GENOMIC DNA]</scope>
    <source>
        <strain evidence="1 2">NYU-BL-A4</strain>
    </source>
</reference>
<gene>
    <name evidence="1" type="ORF">BO225_05050</name>
</gene>
<dbReference type="EMBL" id="MPKA01000060">
    <property type="protein sequence ID" value="OLU46717.1"/>
    <property type="molecule type" value="Genomic_DNA"/>
</dbReference>
<dbReference type="STRING" id="1862672.BO225_05050"/>
<dbReference type="Proteomes" id="UP000186705">
    <property type="component" value="Unassembled WGS sequence"/>
</dbReference>
<dbReference type="AlphaFoldDB" id="A0A1U7NN41"/>
<sequence>MINNYGIDKFSRQTHEKKTKCDCLESFFHEKKAEIQCRLEIFFELNRGDVLYFAIFQILHQFGKTTKCFFIWGFGISF</sequence>
<evidence type="ECO:0000313" key="2">
    <source>
        <dbReference type="Proteomes" id="UP000186705"/>
    </source>
</evidence>
<evidence type="ECO:0000313" key="1">
    <source>
        <dbReference type="EMBL" id="OLU46717.1"/>
    </source>
</evidence>
<organism evidence="1 2">
    <name type="scientific">Dubosiella newyorkensis</name>
    <dbReference type="NCBI Taxonomy" id="1862672"/>
    <lineage>
        <taxon>Bacteria</taxon>
        <taxon>Bacillati</taxon>
        <taxon>Bacillota</taxon>
        <taxon>Erysipelotrichia</taxon>
        <taxon>Erysipelotrichales</taxon>
        <taxon>Erysipelotrichaceae</taxon>
        <taxon>Dubosiella</taxon>
    </lineage>
</organism>
<accession>A0A1U7NN41</accession>